<evidence type="ECO:0000256" key="3">
    <source>
        <dbReference type="PROSITE-ProRule" id="PRU00023"/>
    </source>
</evidence>
<evidence type="ECO:0000313" key="4">
    <source>
        <dbReference type="EMBL" id="GIG20194.1"/>
    </source>
</evidence>
<dbReference type="PROSITE" id="PS50088">
    <property type="entry name" value="ANK_REPEAT"/>
    <property type="match status" value="2"/>
</dbReference>
<accession>A0A919P2D9</accession>
<reference evidence="4" key="1">
    <citation type="submission" date="2021-01" db="EMBL/GenBank/DDBJ databases">
        <title>Whole genome shotgun sequence of Cellulomonas chitinilytica NBRC 110799.</title>
        <authorList>
            <person name="Komaki H."/>
            <person name="Tamura T."/>
        </authorList>
    </citation>
    <scope>NUCLEOTIDE SEQUENCE</scope>
    <source>
        <strain evidence="4">NBRC 110799</strain>
    </source>
</reference>
<comment type="caution">
    <text evidence="4">The sequence shown here is derived from an EMBL/GenBank/DDBJ whole genome shotgun (WGS) entry which is preliminary data.</text>
</comment>
<dbReference type="PROSITE" id="PS50297">
    <property type="entry name" value="ANK_REP_REGION"/>
    <property type="match status" value="2"/>
</dbReference>
<feature type="repeat" description="ANK" evidence="3">
    <location>
        <begin position="300"/>
        <end position="327"/>
    </location>
</feature>
<evidence type="ECO:0000256" key="2">
    <source>
        <dbReference type="ARBA" id="ARBA00023043"/>
    </source>
</evidence>
<evidence type="ECO:0000256" key="1">
    <source>
        <dbReference type="ARBA" id="ARBA00022737"/>
    </source>
</evidence>
<dbReference type="Pfam" id="PF12796">
    <property type="entry name" value="Ank_2"/>
    <property type="match status" value="1"/>
</dbReference>
<dbReference type="SMART" id="SM00248">
    <property type="entry name" value="ANK"/>
    <property type="match status" value="6"/>
</dbReference>
<dbReference type="Gene3D" id="1.25.40.20">
    <property type="entry name" value="Ankyrin repeat-containing domain"/>
    <property type="match status" value="3"/>
</dbReference>
<dbReference type="SUPFAM" id="SSF48403">
    <property type="entry name" value="Ankyrin repeat"/>
    <property type="match status" value="1"/>
</dbReference>
<dbReference type="InterPro" id="IPR050745">
    <property type="entry name" value="Multifunctional_regulatory"/>
</dbReference>
<dbReference type="Proteomes" id="UP000632740">
    <property type="component" value="Unassembled WGS sequence"/>
</dbReference>
<proteinExistence type="predicted"/>
<name>A0A919P2D9_9CELL</name>
<dbReference type="RefSeq" id="WP_203749244.1">
    <property type="nucleotide sequence ID" value="NZ_BONK01000003.1"/>
</dbReference>
<dbReference type="EMBL" id="BONK01000003">
    <property type="protein sequence ID" value="GIG20194.1"/>
    <property type="molecule type" value="Genomic_DNA"/>
</dbReference>
<keyword evidence="2 3" id="KW-0040">ANK repeat</keyword>
<keyword evidence="5" id="KW-1185">Reference proteome</keyword>
<dbReference type="PANTHER" id="PTHR24189:SF50">
    <property type="entry name" value="ANKYRIN REPEAT AND SOCS BOX PROTEIN 2"/>
    <property type="match status" value="1"/>
</dbReference>
<dbReference type="Pfam" id="PF00023">
    <property type="entry name" value="Ank"/>
    <property type="match status" value="1"/>
</dbReference>
<dbReference type="InterPro" id="IPR036770">
    <property type="entry name" value="Ankyrin_rpt-contain_sf"/>
</dbReference>
<sequence>MATVALPANPNLGHLRRQARALQRAAVAGDPVAAARIARHHPNPPDDLASFPLNAAQLTVAREHGFPSWPRLRHYLDAVAEHGWSPVDPDTPDADVAARFCRLACLTYSAADGPDRWAAARALLDASPDLVDDIWAAAAAARADAVARLLARDAGLARRPGGPHRWRPLAYLAYSRVGGGDPVGTARLLLDAGADPDEGYLWEGLPTPFTLLTGVFGEGEGGPVRQPRHPDSIALARLLLDHGAEPNDGQTLYNRMFGTDDDHLVLLFEHGLGQGDGGVWRRRLGPEVVDPPRQLLRDLLHWAVEHGQVDRVRLLAEHGVDVDSPLDGGAWPAAGSASRDGVARGRTPWGLAMLSGEREIADYLVSRGTPSTDLDPVDAFVAAAMTADRDRASALGDAVLAEARRARPGLVVWAAARSRRDAVALLVELGFDVNAFGRHDAPVEQPWETALHAAAGAGDVPLVELLLDLGADPSLRDSRFGATPLDWARHLDRPAVVDVLLGR</sequence>
<dbReference type="InterPro" id="IPR002110">
    <property type="entry name" value="Ankyrin_rpt"/>
</dbReference>
<feature type="repeat" description="ANK" evidence="3">
    <location>
        <begin position="446"/>
        <end position="478"/>
    </location>
</feature>
<evidence type="ECO:0008006" key="6">
    <source>
        <dbReference type="Google" id="ProtNLM"/>
    </source>
</evidence>
<evidence type="ECO:0000313" key="5">
    <source>
        <dbReference type="Proteomes" id="UP000632740"/>
    </source>
</evidence>
<protein>
    <recommendedName>
        <fullName evidence="6">Ankyrin repeat domain-containing protein</fullName>
    </recommendedName>
</protein>
<organism evidence="4 5">
    <name type="scientific">Cellulomonas chitinilytica</name>
    <dbReference type="NCBI Taxonomy" id="398759"/>
    <lineage>
        <taxon>Bacteria</taxon>
        <taxon>Bacillati</taxon>
        <taxon>Actinomycetota</taxon>
        <taxon>Actinomycetes</taxon>
        <taxon>Micrococcales</taxon>
        <taxon>Cellulomonadaceae</taxon>
        <taxon>Cellulomonas</taxon>
    </lineage>
</organism>
<gene>
    <name evidence="4" type="ORF">Cch01nite_09180</name>
</gene>
<dbReference type="PANTHER" id="PTHR24189">
    <property type="entry name" value="MYOTROPHIN"/>
    <property type="match status" value="1"/>
</dbReference>
<dbReference type="AlphaFoldDB" id="A0A919P2D9"/>
<keyword evidence="1" id="KW-0677">Repeat</keyword>